<dbReference type="InterPro" id="IPR032466">
    <property type="entry name" value="Metal_Hydrolase"/>
</dbReference>
<dbReference type="InterPro" id="IPR011059">
    <property type="entry name" value="Metal-dep_hydrolase_composite"/>
</dbReference>
<name>A0A381TUV2_9ZZZZ</name>
<dbReference type="SUPFAM" id="SSF51338">
    <property type="entry name" value="Composite domain of metallo-dependent hydrolases"/>
    <property type="match status" value="1"/>
</dbReference>
<evidence type="ECO:0000256" key="7">
    <source>
        <dbReference type="ARBA" id="ARBA00023004"/>
    </source>
</evidence>
<evidence type="ECO:0000313" key="9">
    <source>
        <dbReference type="EMBL" id="SVA19594.1"/>
    </source>
</evidence>
<evidence type="ECO:0000256" key="2">
    <source>
        <dbReference type="ARBA" id="ARBA00012864"/>
    </source>
</evidence>
<comment type="pathway">
    <text evidence="1">Amino-acid degradation.</text>
</comment>
<proteinExistence type="inferred from homology"/>
<dbReference type="InterPro" id="IPR006680">
    <property type="entry name" value="Amidohydro-rel"/>
</dbReference>
<evidence type="ECO:0000256" key="6">
    <source>
        <dbReference type="ARBA" id="ARBA00022833"/>
    </source>
</evidence>
<feature type="domain" description="Amidohydrolase-related" evidence="8">
    <location>
        <begin position="66"/>
        <end position="385"/>
    </location>
</feature>
<dbReference type="PANTHER" id="PTHR42752">
    <property type="entry name" value="IMIDAZOLONEPROPIONASE"/>
    <property type="match status" value="1"/>
</dbReference>
<evidence type="ECO:0000259" key="8">
    <source>
        <dbReference type="Pfam" id="PF01979"/>
    </source>
</evidence>
<keyword evidence="4" id="KW-0378">Hydrolase</keyword>
<keyword evidence="7" id="KW-0408">Iron</keyword>
<accession>A0A381TUV2</accession>
<evidence type="ECO:0000256" key="4">
    <source>
        <dbReference type="ARBA" id="ARBA00022801"/>
    </source>
</evidence>
<dbReference type="SUPFAM" id="SSF51556">
    <property type="entry name" value="Metallo-dependent hydrolases"/>
    <property type="match status" value="1"/>
</dbReference>
<keyword evidence="6" id="KW-0862">Zinc</keyword>
<dbReference type="AlphaFoldDB" id="A0A381TUV2"/>
<dbReference type="GO" id="GO:0046872">
    <property type="term" value="F:metal ion binding"/>
    <property type="evidence" value="ECO:0007669"/>
    <property type="project" value="UniProtKB-KW"/>
</dbReference>
<dbReference type="GO" id="GO:0050480">
    <property type="term" value="F:imidazolonepropionase activity"/>
    <property type="evidence" value="ECO:0007669"/>
    <property type="project" value="UniProtKB-EC"/>
</dbReference>
<keyword evidence="3" id="KW-0479">Metal-binding</keyword>
<evidence type="ECO:0000256" key="5">
    <source>
        <dbReference type="ARBA" id="ARBA00022808"/>
    </source>
</evidence>
<dbReference type="HAMAP" id="MF_00372">
    <property type="entry name" value="HutI"/>
    <property type="match status" value="1"/>
</dbReference>
<keyword evidence="5" id="KW-0369">Histidine metabolism</keyword>
<dbReference type="PANTHER" id="PTHR42752:SF1">
    <property type="entry name" value="IMIDAZOLONEPROPIONASE-RELATED"/>
    <property type="match status" value="1"/>
</dbReference>
<evidence type="ECO:0000256" key="3">
    <source>
        <dbReference type="ARBA" id="ARBA00022723"/>
    </source>
</evidence>
<dbReference type="GO" id="GO:0019556">
    <property type="term" value="P:L-histidine catabolic process to glutamate and formamide"/>
    <property type="evidence" value="ECO:0007669"/>
    <property type="project" value="InterPro"/>
</dbReference>
<gene>
    <name evidence="9" type="ORF">METZ01_LOCUS72448</name>
</gene>
<dbReference type="CDD" id="cd01296">
    <property type="entry name" value="Imidazolone-5PH"/>
    <property type="match status" value="1"/>
</dbReference>
<dbReference type="Pfam" id="PF01979">
    <property type="entry name" value="Amidohydro_1"/>
    <property type="match status" value="1"/>
</dbReference>
<dbReference type="Gene3D" id="2.30.40.10">
    <property type="entry name" value="Urease, subunit C, domain 1"/>
    <property type="match status" value="1"/>
</dbReference>
<dbReference type="EC" id="3.5.2.7" evidence="2"/>
<sequence length="412" mass="43767">MSNHTTIWENARIATMQVGAEPYGLIDHGSIIVAGKHIQDIGTADSVRRIAGDLDCKRIDCGGRLITPGLIDCHTHLVYGGNRASEFELRLTGTSYADIAAAGGGIQSTVQATRNETEDVLFDAARQRLQRMINQGITTVEIKSGYGLDTSTESKMLRIAQRLEHELPVSVHKTFLGAHALPPEYSGQPDSYIDHICQHMLPAIASESLINSVDAFCETIAFSDVQTRRVFTAASDLGLPVRLHADQLSDSGGASLAAEFSALSADHLEYTNAAVAKNLATAGTVAVLLPGAFYYLGETTRPPVNAFRDCDVDIAVATDMNPGSSPMESILLALNMACILFALTPEEALRGVTVAAARALGVLHDRGTLEPAKRADFALWNATKPAELCYPIGAPQPVCVVNSGQIATGGLG</sequence>
<dbReference type="Gene3D" id="3.20.20.140">
    <property type="entry name" value="Metal-dependent hydrolases"/>
    <property type="match status" value="1"/>
</dbReference>
<dbReference type="GO" id="GO:0005737">
    <property type="term" value="C:cytoplasm"/>
    <property type="evidence" value="ECO:0007669"/>
    <property type="project" value="InterPro"/>
</dbReference>
<dbReference type="EMBL" id="UINC01005175">
    <property type="protein sequence ID" value="SVA19594.1"/>
    <property type="molecule type" value="Genomic_DNA"/>
</dbReference>
<organism evidence="9">
    <name type="scientific">marine metagenome</name>
    <dbReference type="NCBI Taxonomy" id="408172"/>
    <lineage>
        <taxon>unclassified sequences</taxon>
        <taxon>metagenomes</taxon>
        <taxon>ecological metagenomes</taxon>
    </lineage>
</organism>
<dbReference type="FunFam" id="3.20.20.140:FF:000007">
    <property type="entry name" value="Imidazolonepropionase"/>
    <property type="match status" value="1"/>
</dbReference>
<reference evidence="9" key="1">
    <citation type="submission" date="2018-05" db="EMBL/GenBank/DDBJ databases">
        <authorList>
            <person name="Lanie J.A."/>
            <person name="Ng W.-L."/>
            <person name="Kazmierczak K.M."/>
            <person name="Andrzejewski T.M."/>
            <person name="Davidsen T.M."/>
            <person name="Wayne K.J."/>
            <person name="Tettelin H."/>
            <person name="Glass J.I."/>
            <person name="Rusch D."/>
            <person name="Podicherti R."/>
            <person name="Tsui H.-C.T."/>
            <person name="Winkler M.E."/>
        </authorList>
    </citation>
    <scope>NUCLEOTIDE SEQUENCE</scope>
</reference>
<evidence type="ECO:0000256" key="1">
    <source>
        <dbReference type="ARBA" id="ARBA00005023"/>
    </source>
</evidence>
<dbReference type="NCBIfam" id="TIGR01224">
    <property type="entry name" value="hutI"/>
    <property type="match status" value="1"/>
</dbReference>
<protein>
    <recommendedName>
        <fullName evidence="2">imidazolonepropionase</fullName>
        <ecNumber evidence="2">3.5.2.7</ecNumber>
    </recommendedName>
</protein>
<dbReference type="InterPro" id="IPR005920">
    <property type="entry name" value="HutI"/>
</dbReference>